<organism evidence="2 3">
    <name type="scientific">Hydnum rufescens UP504</name>
    <dbReference type="NCBI Taxonomy" id="1448309"/>
    <lineage>
        <taxon>Eukaryota</taxon>
        <taxon>Fungi</taxon>
        <taxon>Dikarya</taxon>
        <taxon>Basidiomycota</taxon>
        <taxon>Agaricomycotina</taxon>
        <taxon>Agaricomycetes</taxon>
        <taxon>Cantharellales</taxon>
        <taxon>Hydnaceae</taxon>
        <taxon>Hydnum</taxon>
    </lineage>
</organism>
<feature type="region of interest" description="Disordered" evidence="1">
    <location>
        <begin position="22"/>
        <end position="73"/>
    </location>
</feature>
<feature type="compositionally biased region" description="Polar residues" evidence="1">
    <location>
        <begin position="22"/>
        <end position="48"/>
    </location>
</feature>
<feature type="region of interest" description="Disordered" evidence="1">
    <location>
        <begin position="121"/>
        <end position="173"/>
    </location>
</feature>
<dbReference type="EMBL" id="MU129143">
    <property type="protein sequence ID" value="KAF9505654.1"/>
    <property type="molecule type" value="Genomic_DNA"/>
</dbReference>
<reference evidence="2" key="1">
    <citation type="journal article" date="2020" name="Nat. Commun.">
        <title>Large-scale genome sequencing of mycorrhizal fungi provides insights into the early evolution of symbiotic traits.</title>
        <authorList>
            <person name="Miyauchi S."/>
            <person name="Kiss E."/>
            <person name="Kuo A."/>
            <person name="Drula E."/>
            <person name="Kohler A."/>
            <person name="Sanchez-Garcia M."/>
            <person name="Morin E."/>
            <person name="Andreopoulos B."/>
            <person name="Barry K.W."/>
            <person name="Bonito G."/>
            <person name="Buee M."/>
            <person name="Carver A."/>
            <person name="Chen C."/>
            <person name="Cichocki N."/>
            <person name="Clum A."/>
            <person name="Culley D."/>
            <person name="Crous P.W."/>
            <person name="Fauchery L."/>
            <person name="Girlanda M."/>
            <person name="Hayes R.D."/>
            <person name="Keri Z."/>
            <person name="LaButti K."/>
            <person name="Lipzen A."/>
            <person name="Lombard V."/>
            <person name="Magnuson J."/>
            <person name="Maillard F."/>
            <person name="Murat C."/>
            <person name="Nolan M."/>
            <person name="Ohm R.A."/>
            <person name="Pangilinan J."/>
            <person name="Pereira M.F."/>
            <person name="Perotto S."/>
            <person name="Peter M."/>
            <person name="Pfister S."/>
            <person name="Riley R."/>
            <person name="Sitrit Y."/>
            <person name="Stielow J.B."/>
            <person name="Szollosi G."/>
            <person name="Zifcakova L."/>
            <person name="Stursova M."/>
            <person name="Spatafora J.W."/>
            <person name="Tedersoo L."/>
            <person name="Vaario L.M."/>
            <person name="Yamada A."/>
            <person name="Yan M."/>
            <person name="Wang P."/>
            <person name="Xu J."/>
            <person name="Bruns T."/>
            <person name="Baldrian P."/>
            <person name="Vilgalys R."/>
            <person name="Dunand C."/>
            <person name="Henrissat B."/>
            <person name="Grigoriev I.V."/>
            <person name="Hibbett D."/>
            <person name="Nagy L.G."/>
            <person name="Martin F.M."/>
        </authorList>
    </citation>
    <scope>NUCLEOTIDE SEQUENCE</scope>
    <source>
        <strain evidence="2">UP504</strain>
    </source>
</reference>
<evidence type="ECO:0000313" key="3">
    <source>
        <dbReference type="Proteomes" id="UP000886523"/>
    </source>
</evidence>
<accession>A0A9P6AH25</accession>
<gene>
    <name evidence="2" type="ORF">BS47DRAFT_1367928</name>
</gene>
<feature type="compositionally biased region" description="Basic and acidic residues" evidence="1">
    <location>
        <begin position="130"/>
        <end position="140"/>
    </location>
</feature>
<sequence length="200" mass="22025">MNHTAVTARLCGSTTTNLCLRATHQTNPRPLESDNATDQTGTANSTCQGPPPDATRRREHTTSRKARRRHTPCGRGSCMILRLSIMYKCDRATRSSINAPPFVASVPPTQWLFAISGFTLDHTTPQPPHQTHDPANKHAENGNPGAPNETTNGKLKNQVARDHRARTNPTPLKRVCDVLNQTSHQTQNCISRQPKTRDPG</sequence>
<name>A0A9P6AH25_9AGAM</name>
<proteinExistence type="predicted"/>
<feature type="compositionally biased region" description="Basic residues" evidence="1">
    <location>
        <begin position="63"/>
        <end position="72"/>
    </location>
</feature>
<evidence type="ECO:0000256" key="1">
    <source>
        <dbReference type="SAM" id="MobiDB-lite"/>
    </source>
</evidence>
<comment type="caution">
    <text evidence="2">The sequence shown here is derived from an EMBL/GenBank/DDBJ whole genome shotgun (WGS) entry which is preliminary data.</text>
</comment>
<dbReference type="Proteomes" id="UP000886523">
    <property type="component" value="Unassembled WGS sequence"/>
</dbReference>
<dbReference type="AlphaFoldDB" id="A0A9P6AH25"/>
<evidence type="ECO:0000313" key="2">
    <source>
        <dbReference type="EMBL" id="KAF9505654.1"/>
    </source>
</evidence>
<keyword evidence="3" id="KW-1185">Reference proteome</keyword>
<protein>
    <submittedName>
        <fullName evidence="2">Uncharacterized protein</fullName>
    </submittedName>
</protein>